<feature type="domain" description="Luciferase-like" evidence="5">
    <location>
        <begin position="1"/>
        <end position="252"/>
    </location>
</feature>
<evidence type="ECO:0000256" key="3">
    <source>
        <dbReference type="ARBA" id="ARBA00023002"/>
    </source>
</evidence>
<dbReference type="PANTHER" id="PTHR42847">
    <property type="entry name" value="ALKANESULFONATE MONOOXYGENASE"/>
    <property type="match status" value="1"/>
</dbReference>
<name>M2WSI8_9PSEU</name>
<dbReference type="InterPro" id="IPR019952">
    <property type="entry name" value="F420_OxRdatse_Rv1855c_pred"/>
</dbReference>
<evidence type="ECO:0000256" key="2">
    <source>
        <dbReference type="ARBA" id="ARBA00022643"/>
    </source>
</evidence>
<keyword evidence="7" id="KW-1185">Reference proteome</keyword>
<dbReference type="InterPro" id="IPR050172">
    <property type="entry name" value="SsuD_RutA_monooxygenase"/>
</dbReference>
<evidence type="ECO:0000256" key="4">
    <source>
        <dbReference type="ARBA" id="ARBA00023033"/>
    </source>
</evidence>
<dbReference type="RefSeq" id="WP_007034995.1">
    <property type="nucleotide sequence ID" value="NZ_AOHO01000078.1"/>
</dbReference>
<dbReference type="AlphaFoldDB" id="M2WSI8"/>
<keyword evidence="3" id="KW-0560">Oxidoreductase</keyword>
<keyword evidence="2" id="KW-0288">FMN</keyword>
<reference evidence="6 7" key="1">
    <citation type="journal article" date="2013" name="Genome Announc.">
        <title>Draft Genome Sequence of Amycolatopsis decaplanina Strain DSM 44594T.</title>
        <authorList>
            <person name="Kaur N."/>
            <person name="Kumar S."/>
            <person name="Bala M."/>
            <person name="Raghava G.P."/>
            <person name="Mayilraj S."/>
        </authorList>
    </citation>
    <scope>NUCLEOTIDE SEQUENCE [LARGE SCALE GENOMIC DNA]</scope>
    <source>
        <strain evidence="6 7">DSM 44594</strain>
    </source>
</reference>
<comment type="caution">
    <text evidence="6">The sequence shown here is derived from an EMBL/GenBank/DDBJ whole genome shotgun (WGS) entry which is preliminary data.</text>
</comment>
<dbReference type="PATRIC" id="fig|1284240.4.peg.7366"/>
<dbReference type="InterPro" id="IPR036661">
    <property type="entry name" value="Luciferase-like_sf"/>
</dbReference>
<keyword evidence="4 6" id="KW-0503">Monooxygenase</keyword>
<evidence type="ECO:0000259" key="5">
    <source>
        <dbReference type="Pfam" id="PF00296"/>
    </source>
</evidence>
<gene>
    <name evidence="6" type="ORF">H074_36074</name>
</gene>
<organism evidence="6 7">
    <name type="scientific">Amycolatopsis decaplanina DSM 44594</name>
    <dbReference type="NCBI Taxonomy" id="1284240"/>
    <lineage>
        <taxon>Bacteria</taxon>
        <taxon>Bacillati</taxon>
        <taxon>Actinomycetota</taxon>
        <taxon>Actinomycetes</taxon>
        <taxon>Pseudonocardiales</taxon>
        <taxon>Pseudonocardiaceae</taxon>
        <taxon>Amycolatopsis</taxon>
    </lineage>
</organism>
<dbReference type="PANTHER" id="PTHR42847:SF8">
    <property type="entry name" value="CONSERVED PROTEIN"/>
    <property type="match status" value="1"/>
</dbReference>
<sequence>MKYSIFLPSGFARDFAGFDDPIEAFTRLVDIAAVADDAGFHALYAPDHLTTVQPSFDMVFEAWTMITALARETHNVRIGHLVTANGYRNPALQAKMASTLDVVSGGRLTFGIGAGWLEKDHVQYGYDFGTNGERARRLSEAVQVILALWKEKQATFEGEFYRIHDAINEPKGVQRPHIPLMIAGNGEKVTLRLVAQYGSACNIVTSPEVAVHKFGVLRGHCEDVGRDYDSISRTVTTLCIIQNTDAAARALVPPSSKFVFPDDPGTYGLVGSVDTVKKRIAAYEEAGVQELIVYFEDPTSVGQVEEFARLFAS</sequence>
<dbReference type="GO" id="GO:0008726">
    <property type="term" value="F:alkanesulfonate monooxygenase activity"/>
    <property type="evidence" value="ECO:0007669"/>
    <property type="project" value="TreeGrafter"/>
</dbReference>
<dbReference type="Proteomes" id="UP000054226">
    <property type="component" value="Unassembled WGS sequence"/>
</dbReference>
<evidence type="ECO:0000313" key="7">
    <source>
        <dbReference type="Proteomes" id="UP000054226"/>
    </source>
</evidence>
<evidence type="ECO:0000313" key="6">
    <source>
        <dbReference type="EMBL" id="EME51716.1"/>
    </source>
</evidence>
<protein>
    <submittedName>
        <fullName evidence="6">Luciferase-like monooxygenase</fullName>
    </submittedName>
</protein>
<dbReference type="GO" id="GO:0046306">
    <property type="term" value="P:alkanesulfonate catabolic process"/>
    <property type="evidence" value="ECO:0007669"/>
    <property type="project" value="TreeGrafter"/>
</dbReference>
<dbReference type="InterPro" id="IPR011251">
    <property type="entry name" value="Luciferase-like_dom"/>
</dbReference>
<keyword evidence="1" id="KW-0285">Flavoprotein</keyword>
<dbReference type="Pfam" id="PF00296">
    <property type="entry name" value="Bac_luciferase"/>
    <property type="match status" value="1"/>
</dbReference>
<dbReference type="SUPFAM" id="SSF51679">
    <property type="entry name" value="Bacterial luciferase-like"/>
    <property type="match status" value="1"/>
</dbReference>
<dbReference type="Gene3D" id="3.20.20.30">
    <property type="entry name" value="Luciferase-like domain"/>
    <property type="match status" value="1"/>
</dbReference>
<dbReference type="EMBL" id="AOHO01000078">
    <property type="protein sequence ID" value="EME51716.1"/>
    <property type="molecule type" value="Genomic_DNA"/>
</dbReference>
<dbReference type="NCBIfam" id="TIGR03560">
    <property type="entry name" value="F420_Rv1855c"/>
    <property type="match status" value="1"/>
</dbReference>
<accession>M2WSI8</accession>
<evidence type="ECO:0000256" key="1">
    <source>
        <dbReference type="ARBA" id="ARBA00022630"/>
    </source>
</evidence>
<proteinExistence type="predicted"/>